<dbReference type="GO" id="GO:0005634">
    <property type="term" value="C:nucleus"/>
    <property type="evidence" value="ECO:0007669"/>
    <property type="project" value="UniProtKB-SubCell"/>
</dbReference>
<sequence length="876" mass="97396">MPADTSSVHSRRAHTVRKSSTDDDLEVRRARGELSCAECRRLKLKCDKKIPCGSCVRRGCPSICPNGSLSSGQGMSRFVLADTTELHNKITEMGQRIRQLEDALAIFQAGVSNEPHPLLRPELLSIKFGPERLHASDKDKSPREHFVDSIDALGTLTIGERGDAKYFGRSAGSETLFLAGADLEPCCPEDDDYTPLAAEIARLSSSFPFNDGIAATERTLDILYSYLPEQPRAWTLCETYLEHAAWAFRPLKRDEIIDEFLTPVYRHRKERTLDPNIPHCVSAHKLAVLYLLFAIGALVDLTLPAYNTEARNYHHLGRAALALRSVFDSPEIATVQAILLMGSYHTMGGKRYTMDSAWSLMSLACKLAQSLGLHRDSARWNMDPKTVQRRRNLFWEMFAHEQFMSLALGRPAAIRLSYVDCEFPYDDEQTLDDSGQPLMGHWRWKVEFARDVLCTVTEAVLTAEPPSYETILDLDRKVREKTLPEHLDVFLSLQDAHYTPYAYMHGGLLSQFRAITLLYIHRSFFAQAMLDHPANPLRSPYAPSFLAAYRCASKMIKTNLNHFERFPELCYRWWNIWTHLFSAAITVGCIVTRAPSSTMASSAFIELGLACDMFAKGAVHSRRARSGFAILCKLRLKAFKAYSQFMSGGKLPKSEDTNYCDDELALFGGHTRVLVSKIMSRRKVNKPNIAGTNGTNGPLAAASPASSSDGLSPGSPMTTEVHPSLVEYLSLLPPGQQVPSPPATSEGLTDSEAAAKQSAYSYVTDPSRKPPMLPGLTQQLAPSFGGWPTDLTQRELDDGSSGLPNASQQMPDASMFFDVYNRSFPNADATAPLHATEDAGLMDLGMLISGESAIDEQWMSFMRDTVLTDNKNSRWT</sequence>
<dbReference type="GO" id="GO:0000981">
    <property type="term" value="F:DNA-binding transcription factor activity, RNA polymerase II-specific"/>
    <property type="evidence" value="ECO:0007669"/>
    <property type="project" value="InterPro"/>
</dbReference>
<dbReference type="GO" id="GO:0003677">
    <property type="term" value="F:DNA binding"/>
    <property type="evidence" value="ECO:0007669"/>
    <property type="project" value="InterPro"/>
</dbReference>
<organism evidence="6 7">
    <name type="scientific">Schizophyllum amplum</name>
    <dbReference type="NCBI Taxonomy" id="97359"/>
    <lineage>
        <taxon>Eukaryota</taxon>
        <taxon>Fungi</taxon>
        <taxon>Dikarya</taxon>
        <taxon>Basidiomycota</taxon>
        <taxon>Agaricomycotina</taxon>
        <taxon>Agaricomycetes</taxon>
        <taxon>Agaricomycetidae</taxon>
        <taxon>Agaricales</taxon>
        <taxon>Schizophyllaceae</taxon>
        <taxon>Schizophyllum</taxon>
    </lineage>
</organism>
<dbReference type="PROSITE" id="PS50048">
    <property type="entry name" value="ZN2_CY6_FUNGAL_2"/>
    <property type="match status" value="1"/>
</dbReference>
<evidence type="ECO:0000256" key="4">
    <source>
        <dbReference type="SAM" id="MobiDB-lite"/>
    </source>
</evidence>
<dbReference type="InterPro" id="IPR036864">
    <property type="entry name" value="Zn2-C6_fun-type_DNA-bd_sf"/>
</dbReference>
<dbReference type="EMBL" id="VDMD01000002">
    <property type="protein sequence ID" value="TRM68036.1"/>
    <property type="molecule type" value="Genomic_DNA"/>
</dbReference>
<feature type="region of interest" description="Disordered" evidence="4">
    <location>
        <begin position="686"/>
        <end position="719"/>
    </location>
</feature>
<dbReference type="CDD" id="cd12148">
    <property type="entry name" value="fungal_TF_MHR"/>
    <property type="match status" value="1"/>
</dbReference>
<gene>
    <name evidence="6" type="ORF">BD626DRAFT_480619</name>
</gene>
<evidence type="ECO:0000256" key="3">
    <source>
        <dbReference type="ARBA" id="ARBA00023242"/>
    </source>
</evidence>
<dbReference type="PANTHER" id="PTHR31001:SF56">
    <property type="entry name" value="ZN(2)-C6 FUNGAL-TYPE DOMAIN-CONTAINING PROTEIN"/>
    <property type="match status" value="1"/>
</dbReference>
<evidence type="ECO:0000256" key="1">
    <source>
        <dbReference type="ARBA" id="ARBA00004123"/>
    </source>
</evidence>
<dbReference type="InterPro" id="IPR050613">
    <property type="entry name" value="Sec_Metabolite_Reg"/>
</dbReference>
<evidence type="ECO:0000313" key="6">
    <source>
        <dbReference type="EMBL" id="TRM68036.1"/>
    </source>
</evidence>
<dbReference type="InterPro" id="IPR007219">
    <property type="entry name" value="XnlR_reg_dom"/>
</dbReference>
<dbReference type="Pfam" id="PF04082">
    <property type="entry name" value="Fungal_trans"/>
    <property type="match status" value="1"/>
</dbReference>
<dbReference type="SMART" id="SM00066">
    <property type="entry name" value="GAL4"/>
    <property type="match status" value="1"/>
</dbReference>
<evidence type="ECO:0000313" key="7">
    <source>
        <dbReference type="Proteomes" id="UP000320762"/>
    </source>
</evidence>
<dbReference type="GO" id="GO:0006351">
    <property type="term" value="P:DNA-templated transcription"/>
    <property type="evidence" value="ECO:0007669"/>
    <property type="project" value="InterPro"/>
</dbReference>
<reference evidence="6 7" key="1">
    <citation type="journal article" date="2019" name="New Phytol.">
        <title>Comparative genomics reveals unique wood-decay strategies and fruiting body development in the Schizophyllaceae.</title>
        <authorList>
            <person name="Almasi E."/>
            <person name="Sahu N."/>
            <person name="Krizsan K."/>
            <person name="Balint B."/>
            <person name="Kovacs G.M."/>
            <person name="Kiss B."/>
            <person name="Cseklye J."/>
            <person name="Drula E."/>
            <person name="Henrissat B."/>
            <person name="Nagy I."/>
            <person name="Chovatia M."/>
            <person name="Adam C."/>
            <person name="LaButti K."/>
            <person name="Lipzen A."/>
            <person name="Riley R."/>
            <person name="Grigoriev I.V."/>
            <person name="Nagy L.G."/>
        </authorList>
    </citation>
    <scope>NUCLEOTIDE SEQUENCE [LARGE SCALE GENOMIC DNA]</scope>
    <source>
        <strain evidence="6 7">NL-1724</strain>
    </source>
</reference>
<dbReference type="STRING" id="97359.A0A550CTC4"/>
<dbReference type="Gene3D" id="4.10.240.10">
    <property type="entry name" value="Zn(2)-C6 fungal-type DNA-binding domain"/>
    <property type="match status" value="1"/>
</dbReference>
<proteinExistence type="predicted"/>
<comment type="subcellular location">
    <subcellularLocation>
        <location evidence="1">Nucleus</location>
    </subcellularLocation>
</comment>
<evidence type="ECO:0000259" key="5">
    <source>
        <dbReference type="PROSITE" id="PS50048"/>
    </source>
</evidence>
<keyword evidence="7" id="KW-1185">Reference proteome</keyword>
<name>A0A550CTC4_9AGAR</name>
<dbReference type="PROSITE" id="PS00463">
    <property type="entry name" value="ZN2_CY6_FUNGAL_1"/>
    <property type="match status" value="1"/>
</dbReference>
<feature type="domain" description="Zn(2)-C6 fungal-type" evidence="5">
    <location>
        <begin position="35"/>
        <end position="64"/>
    </location>
</feature>
<keyword evidence="2" id="KW-0479">Metal-binding</keyword>
<dbReference type="SMART" id="SM00906">
    <property type="entry name" value="Fungal_trans"/>
    <property type="match status" value="1"/>
</dbReference>
<dbReference type="OrthoDB" id="424974at2759"/>
<dbReference type="AlphaFoldDB" id="A0A550CTC4"/>
<protein>
    <submittedName>
        <fullName evidence="6">Fungal-specific transcription factor domain-containing protein</fullName>
    </submittedName>
</protein>
<dbReference type="Pfam" id="PF00172">
    <property type="entry name" value="Zn_clus"/>
    <property type="match status" value="1"/>
</dbReference>
<accession>A0A550CTC4</accession>
<dbReference type="SUPFAM" id="SSF57701">
    <property type="entry name" value="Zn2/Cys6 DNA-binding domain"/>
    <property type="match status" value="1"/>
</dbReference>
<feature type="compositionally biased region" description="Low complexity" evidence="4">
    <location>
        <begin position="697"/>
        <end position="716"/>
    </location>
</feature>
<comment type="caution">
    <text evidence="6">The sequence shown here is derived from an EMBL/GenBank/DDBJ whole genome shotgun (WGS) entry which is preliminary data.</text>
</comment>
<dbReference type="GO" id="GO:0008270">
    <property type="term" value="F:zinc ion binding"/>
    <property type="evidence" value="ECO:0007669"/>
    <property type="project" value="InterPro"/>
</dbReference>
<dbReference type="CDD" id="cd00067">
    <property type="entry name" value="GAL4"/>
    <property type="match status" value="1"/>
</dbReference>
<dbReference type="Proteomes" id="UP000320762">
    <property type="component" value="Unassembled WGS sequence"/>
</dbReference>
<keyword evidence="3" id="KW-0539">Nucleus</keyword>
<evidence type="ECO:0000256" key="2">
    <source>
        <dbReference type="ARBA" id="ARBA00022723"/>
    </source>
</evidence>
<feature type="region of interest" description="Disordered" evidence="4">
    <location>
        <begin position="1"/>
        <end position="24"/>
    </location>
</feature>
<dbReference type="InterPro" id="IPR001138">
    <property type="entry name" value="Zn2Cys6_DnaBD"/>
</dbReference>
<feature type="region of interest" description="Disordered" evidence="4">
    <location>
        <begin position="732"/>
        <end position="769"/>
    </location>
</feature>
<dbReference type="PANTHER" id="PTHR31001">
    <property type="entry name" value="UNCHARACTERIZED TRANSCRIPTIONAL REGULATORY PROTEIN"/>
    <property type="match status" value="1"/>
</dbReference>